<evidence type="ECO:0000313" key="7">
    <source>
        <dbReference type="EMBL" id="KAH6668070.1"/>
    </source>
</evidence>
<feature type="compositionally biased region" description="Acidic residues" evidence="4">
    <location>
        <begin position="236"/>
        <end position="247"/>
    </location>
</feature>
<feature type="domain" description="Ribosomal RNA-processing protein 14 N-terminal" evidence="6">
    <location>
        <begin position="9"/>
        <end position="59"/>
    </location>
</feature>
<evidence type="ECO:0000256" key="4">
    <source>
        <dbReference type="SAM" id="MobiDB-lite"/>
    </source>
</evidence>
<dbReference type="GO" id="GO:0042273">
    <property type="term" value="P:ribosomal large subunit biogenesis"/>
    <property type="evidence" value="ECO:0007669"/>
    <property type="project" value="TreeGrafter"/>
</dbReference>
<evidence type="ECO:0000313" key="8">
    <source>
        <dbReference type="Proteomes" id="UP000770015"/>
    </source>
</evidence>
<name>A0A9P8V2N0_9PEZI</name>
<organism evidence="7 8">
    <name type="scientific">Plectosphaerella plurivora</name>
    <dbReference type="NCBI Taxonomy" id="936078"/>
    <lineage>
        <taxon>Eukaryota</taxon>
        <taxon>Fungi</taxon>
        <taxon>Dikarya</taxon>
        <taxon>Ascomycota</taxon>
        <taxon>Pezizomycotina</taxon>
        <taxon>Sordariomycetes</taxon>
        <taxon>Hypocreomycetidae</taxon>
        <taxon>Glomerellales</taxon>
        <taxon>Plectosphaerellaceae</taxon>
        <taxon>Plectosphaerella</taxon>
    </lineage>
</organism>
<evidence type="ECO:0000256" key="3">
    <source>
        <dbReference type="ARBA" id="ARBA00023242"/>
    </source>
</evidence>
<dbReference type="AlphaFoldDB" id="A0A9P8V2N0"/>
<reference evidence="7" key="1">
    <citation type="journal article" date="2021" name="Nat. Commun.">
        <title>Genetic determinants of endophytism in the Arabidopsis root mycobiome.</title>
        <authorList>
            <person name="Mesny F."/>
            <person name="Miyauchi S."/>
            <person name="Thiergart T."/>
            <person name="Pickel B."/>
            <person name="Atanasova L."/>
            <person name="Karlsson M."/>
            <person name="Huettel B."/>
            <person name="Barry K.W."/>
            <person name="Haridas S."/>
            <person name="Chen C."/>
            <person name="Bauer D."/>
            <person name="Andreopoulos W."/>
            <person name="Pangilinan J."/>
            <person name="LaButti K."/>
            <person name="Riley R."/>
            <person name="Lipzen A."/>
            <person name="Clum A."/>
            <person name="Drula E."/>
            <person name="Henrissat B."/>
            <person name="Kohler A."/>
            <person name="Grigoriev I.V."/>
            <person name="Martin F.M."/>
            <person name="Hacquard S."/>
        </authorList>
    </citation>
    <scope>NUCLEOTIDE SEQUENCE</scope>
    <source>
        <strain evidence="7">MPI-SDFR-AT-0117</strain>
    </source>
</reference>
<protein>
    <submittedName>
        <fullName evidence="7">Surfeit locus protein 6-domain-containing protein</fullName>
    </submittedName>
</protein>
<dbReference type="PANTHER" id="PTHR14369">
    <property type="entry name" value="SURFEIT LOCUS PROTEIN 6"/>
    <property type="match status" value="1"/>
</dbReference>
<dbReference type="GO" id="GO:0042274">
    <property type="term" value="P:ribosomal small subunit biogenesis"/>
    <property type="evidence" value="ECO:0007669"/>
    <property type="project" value="TreeGrafter"/>
</dbReference>
<keyword evidence="3" id="KW-0539">Nucleus</keyword>
<feature type="compositionally biased region" description="Basic and acidic residues" evidence="4">
    <location>
        <begin position="159"/>
        <end position="201"/>
    </location>
</feature>
<dbReference type="OrthoDB" id="444809at2759"/>
<feature type="compositionally biased region" description="Basic and acidic residues" evidence="4">
    <location>
        <begin position="358"/>
        <end position="371"/>
    </location>
</feature>
<accession>A0A9P8V2N0</accession>
<dbReference type="EMBL" id="JAGSXJ010000034">
    <property type="protein sequence ID" value="KAH6668070.1"/>
    <property type="molecule type" value="Genomic_DNA"/>
</dbReference>
<feature type="compositionally biased region" description="Gly residues" evidence="4">
    <location>
        <begin position="578"/>
        <end position="592"/>
    </location>
</feature>
<comment type="similarity">
    <text evidence="2">Belongs to the SURF6 family.</text>
</comment>
<feature type="compositionally biased region" description="Basic and acidic residues" evidence="4">
    <location>
        <begin position="219"/>
        <end position="235"/>
    </location>
</feature>
<sequence>MTDLSLQDRLREDAKAFDSLLSLIPARMYYGEETSDQWNRKKQTKAEAKAARMNKLDPDSDLNRNAKEVMDERAKNKRKLREIQEAESAQAPSDDGNEDDSVTKEEPGEGLKRRDDAPNKKPKREKEDFPMDNLNAVFDDNPANMTQEELMKLAKHNAQRSDRAAKKERQAEKRAAKKAAKEAAAAEKAEKKTDAADDKSTKTSKKTSEPATKQKSKSKAKDTETPSNDHDRDDGYETVSDDDEADEVAAAPTPKASQTAAVAVAADTEDQPVESTPSSVRSASHSPVFDADADADATQTAAATEVASTTTSINSTIAPSDKPKQIKVPQDTSALKARLAARIAELQAARKAIGPDGKPIRTRQELIEAQRARQAQRTQKKKDQRLKARLEEERQRDEALASNSPSIMSPALDHLLADDNEDAPTDYSFGRVAFNDNTRLSRDLTHALNTHKKKGPSDAKTALLKLQNQKKKHEAMDVEKQKDIAEKETWLTARRRAEGERIHDDEATLKKTIKRKDKQKKKSEREWKDRAEGVQTAIKAKQKKREDNLKKRKDEKKLGKAGKKLKVKGPAAKKKGGRPGFEGSFGGGGMGGKKPQKK</sequence>
<feature type="compositionally biased region" description="Basic and acidic residues" evidence="4">
    <location>
        <begin position="101"/>
        <end position="129"/>
    </location>
</feature>
<dbReference type="InterPro" id="IPR007019">
    <property type="entry name" value="SURF6"/>
</dbReference>
<dbReference type="Proteomes" id="UP000770015">
    <property type="component" value="Unassembled WGS sequence"/>
</dbReference>
<feature type="compositionally biased region" description="Basic residues" evidence="4">
    <location>
        <begin position="511"/>
        <end position="522"/>
    </location>
</feature>
<evidence type="ECO:0000259" key="6">
    <source>
        <dbReference type="Pfam" id="PF15459"/>
    </source>
</evidence>
<evidence type="ECO:0000259" key="5">
    <source>
        <dbReference type="Pfam" id="PF04935"/>
    </source>
</evidence>
<dbReference type="Pfam" id="PF15459">
    <property type="entry name" value="RRP14"/>
    <property type="match status" value="1"/>
</dbReference>
<proteinExistence type="inferred from homology"/>
<feature type="compositionally biased region" description="Basic residues" evidence="4">
    <location>
        <begin position="550"/>
        <end position="577"/>
    </location>
</feature>
<feature type="compositionally biased region" description="Polar residues" evidence="4">
    <location>
        <begin position="273"/>
        <end position="285"/>
    </location>
</feature>
<dbReference type="Pfam" id="PF04935">
    <property type="entry name" value="SURF6"/>
    <property type="match status" value="1"/>
</dbReference>
<feature type="compositionally biased region" description="Low complexity" evidence="4">
    <location>
        <begin position="296"/>
        <end position="320"/>
    </location>
</feature>
<feature type="compositionally biased region" description="Basic and acidic residues" evidence="4">
    <location>
        <begin position="44"/>
        <end position="74"/>
    </location>
</feature>
<dbReference type="InterPro" id="IPR029188">
    <property type="entry name" value="Rrp14_N"/>
</dbReference>
<comment type="subcellular location">
    <subcellularLocation>
        <location evidence="1">Nucleus</location>
    </subcellularLocation>
</comment>
<dbReference type="GO" id="GO:0005730">
    <property type="term" value="C:nucleolus"/>
    <property type="evidence" value="ECO:0007669"/>
    <property type="project" value="TreeGrafter"/>
</dbReference>
<evidence type="ECO:0000256" key="1">
    <source>
        <dbReference type="ARBA" id="ARBA00004123"/>
    </source>
</evidence>
<feature type="domain" description="Ribosomal RNA-processing protein 14/surfeit locus protein 6 C-terminal" evidence="5">
    <location>
        <begin position="364"/>
        <end position="561"/>
    </location>
</feature>
<dbReference type="GO" id="GO:0003723">
    <property type="term" value="F:RNA binding"/>
    <property type="evidence" value="ECO:0007669"/>
    <property type="project" value="TreeGrafter"/>
</dbReference>
<comment type="caution">
    <text evidence="7">The sequence shown here is derived from an EMBL/GenBank/DDBJ whole genome shotgun (WGS) entry which is preliminary data.</text>
</comment>
<feature type="compositionally biased region" description="Basic and acidic residues" evidence="4">
    <location>
        <begin position="523"/>
        <end position="532"/>
    </location>
</feature>
<feature type="region of interest" description="Disordered" evidence="4">
    <location>
        <begin position="354"/>
        <end position="407"/>
    </location>
</feature>
<evidence type="ECO:0000256" key="2">
    <source>
        <dbReference type="ARBA" id="ARBA00005904"/>
    </source>
</evidence>
<gene>
    <name evidence="7" type="ORF">F5X68DRAFT_216638</name>
</gene>
<dbReference type="GO" id="GO:0003677">
    <property type="term" value="F:DNA binding"/>
    <property type="evidence" value="ECO:0007669"/>
    <property type="project" value="TreeGrafter"/>
</dbReference>
<feature type="region of interest" description="Disordered" evidence="4">
    <location>
        <begin position="492"/>
        <end position="598"/>
    </location>
</feature>
<feature type="region of interest" description="Disordered" evidence="4">
    <location>
        <begin position="30"/>
        <end position="328"/>
    </location>
</feature>
<feature type="compositionally biased region" description="Basic and acidic residues" evidence="4">
    <location>
        <begin position="385"/>
        <end position="399"/>
    </location>
</feature>
<dbReference type="PANTHER" id="PTHR14369:SF0">
    <property type="entry name" value="SURFEIT LOCUS PROTEIN 6"/>
    <property type="match status" value="1"/>
</dbReference>
<feature type="compositionally biased region" description="Basic and acidic residues" evidence="4">
    <location>
        <begin position="492"/>
        <end position="509"/>
    </location>
</feature>
<keyword evidence="8" id="KW-1185">Reference proteome</keyword>
<dbReference type="InterPro" id="IPR029190">
    <property type="entry name" value="Rrp14/SURF6_C"/>
</dbReference>